<evidence type="ECO:0000256" key="1">
    <source>
        <dbReference type="ARBA" id="ARBA00004651"/>
    </source>
</evidence>
<evidence type="ECO:0000313" key="10">
    <source>
        <dbReference type="Proteomes" id="UP001157069"/>
    </source>
</evidence>
<evidence type="ECO:0000259" key="8">
    <source>
        <dbReference type="PROSITE" id="PS50928"/>
    </source>
</evidence>
<feature type="domain" description="ABC transmembrane type-1" evidence="8">
    <location>
        <begin position="78"/>
        <end position="266"/>
    </location>
</feature>
<keyword evidence="6 7" id="KW-0472">Membrane</keyword>
<dbReference type="Pfam" id="PF00528">
    <property type="entry name" value="BPD_transp_1"/>
    <property type="match status" value="1"/>
</dbReference>
<evidence type="ECO:0000256" key="7">
    <source>
        <dbReference type="RuleBase" id="RU363032"/>
    </source>
</evidence>
<organism evidence="9 10">
    <name type="scientific">Homoserinibacter gongjuensis</name>
    <dbReference type="NCBI Taxonomy" id="1162968"/>
    <lineage>
        <taxon>Bacteria</taxon>
        <taxon>Bacillati</taxon>
        <taxon>Actinomycetota</taxon>
        <taxon>Actinomycetes</taxon>
        <taxon>Micrococcales</taxon>
        <taxon>Microbacteriaceae</taxon>
        <taxon>Homoserinibacter</taxon>
    </lineage>
</organism>
<dbReference type="InterPro" id="IPR027417">
    <property type="entry name" value="P-loop_NTPase"/>
</dbReference>
<keyword evidence="4 7" id="KW-0812">Transmembrane</keyword>
<keyword evidence="10" id="KW-1185">Reference proteome</keyword>
<reference evidence="10" key="1">
    <citation type="journal article" date="2019" name="Int. J. Syst. Evol. Microbiol.">
        <title>The Global Catalogue of Microorganisms (GCM) 10K type strain sequencing project: providing services to taxonomists for standard genome sequencing and annotation.</title>
        <authorList>
            <consortium name="The Broad Institute Genomics Platform"/>
            <consortium name="The Broad Institute Genome Sequencing Center for Infectious Disease"/>
            <person name="Wu L."/>
            <person name="Ma J."/>
        </authorList>
    </citation>
    <scope>NUCLEOTIDE SEQUENCE [LARGE SCALE GENOMIC DNA]</scope>
    <source>
        <strain evidence="10">NBRC 108755</strain>
    </source>
</reference>
<dbReference type="SUPFAM" id="SSF161098">
    <property type="entry name" value="MetI-like"/>
    <property type="match status" value="1"/>
</dbReference>
<feature type="transmembrane region" description="Helical" evidence="7">
    <location>
        <begin position="195"/>
        <end position="217"/>
    </location>
</feature>
<feature type="transmembrane region" description="Helical" evidence="7">
    <location>
        <begin position="78"/>
        <end position="102"/>
    </location>
</feature>
<evidence type="ECO:0000256" key="2">
    <source>
        <dbReference type="ARBA" id="ARBA00022448"/>
    </source>
</evidence>
<dbReference type="Proteomes" id="UP001157069">
    <property type="component" value="Unassembled WGS sequence"/>
</dbReference>
<keyword evidence="5 7" id="KW-1133">Transmembrane helix</keyword>
<dbReference type="CDD" id="cd06261">
    <property type="entry name" value="TM_PBP2"/>
    <property type="match status" value="1"/>
</dbReference>
<feature type="transmembrane region" description="Helical" evidence="7">
    <location>
        <begin position="245"/>
        <end position="269"/>
    </location>
</feature>
<keyword evidence="3" id="KW-1003">Cell membrane</keyword>
<dbReference type="PROSITE" id="PS50928">
    <property type="entry name" value="ABC_TM1"/>
    <property type="match status" value="1"/>
</dbReference>
<comment type="caution">
    <text evidence="9">The sequence shown here is derived from an EMBL/GenBank/DDBJ whole genome shotgun (WGS) entry which is preliminary data.</text>
</comment>
<comment type="subcellular location">
    <subcellularLocation>
        <location evidence="1 7">Cell membrane</location>
        <topology evidence="1 7">Multi-pass membrane protein</topology>
    </subcellularLocation>
</comment>
<dbReference type="Gene3D" id="3.40.50.300">
    <property type="entry name" value="P-loop containing nucleotide triphosphate hydrolases"/>
    <property type="match status" value="1"/>
</dbReference>
<accession>A0ABQ6JPS6</accession>
<comment type="similarity">
    <text evidence="7">Belongs to the binding-protein-dependent transport system permease family.</text>
</comment>
<feature type="transmembrane region" description="Helical" evidence="7">
    <location>
        <begin position="114"/>
        <end position="133"/>
    </location>
</feature>
<name>A0ABQ6JPS6_9MICO</name>
<evidence type="ECO:0000256" key="3">
    <source>
        <dbReference type="ARBA" id="ARBA00022475"/>
    </source>
</evidence>
<dbReference type="InterPro" id="IPR050366">
    <property type="entry name" value="BP-dependent_transpt_permease"/>
</dbReference>
<dbReference type="SUPFAM" id="SSF52540">
    <property type="entry name" value="P-loop containing nucleoside triphosphate hydrolases"/>
    <property type="match status" value="1"/>
</dbReference>
<proteinExistence type="inferred from homology"/>
<dbReference type="Pfam" id="PF00005">
    <property type="entry name" value="ABC_tran"/>
    <property type="match status" value="1"/>
</dbReference>
<protein>
    <recommendedName>
        <fullName evidence="8">ABC transmembrane type-1 domain-containing protein</fullName>
    </recommendedName>
</protein>
<evidence type="ECO:0000256" key="4">
    <source>
        <dbReference type="ARBA" id="ARBA00022692"/>
    </source>
</evidence>
<feature type="transmembrane region" description="Helical" evidence="7">
    <location>
        <begin position="12"/>
        <end position="32"/>
    </location>
</feature>
<dbReference type="InterPro" id="IPR000515">
    <property type="entry name" value="MetI-like"/>
</dbReference>
<evidence type="ECO:0000313" key="9">
    <source>
        <dbReference type="EMBL" id="GMA90312.1"/>
    </source>
</evidence>
<keyword evidence="2 7" id="KW-0813">Transport</keyword>
<dbReference type="PANTHER" id="PTHR43386">
    <property type="entry name" value="OLIGOPEPTIDE TRANSPORT SYSTEM PERMEASE PROTEIN APPC"/>
    <property type="match status" value="1"/>
</dbReference>
<sequence length="422" mass="44592">MTSGALSSSKVRIGAAILISFLVIAIIGPFLLDLLGLDPHAVDRQAIRQPPSARHWLGTDSSGSDLFAQWVLGARGSVFVGLTAGVLMTGIAVVVGLVAGFAGGWVDSALNSTMNLLMVIPAIPLAIIVAGYMRSVNEITIILIIGLVGWPGEARAVRSQVLSLRNRDFVTASRMVGETRTRQLFVDVLPQMSGYLFNLLLVAIVGAVFAEASLRFLGIGSPDTSSWGTMLEVSRTQGAILSGMWWWYLPPGLGIAILGAGAALLNFGFDEMVNPRLSAARPSVRRRLVRLERATASARAAGAQTVADAGDELLRVEGLEVEYLAGDITAHACKGVDLVVKPGEIVGVVGESGSGKSTLVHAMLRLLRPPGIVTGGMCSGEGATASWSTFSLWRRTLCVVSVGRISPSCCKVRWMRSTRSRG</sequence>
<dbReference type="InterPro" id="IPR035906">
    <property type="entry name" value="MetI-like_sf"/>
</dbReference>
<evidence type="ECO:0000256" key="5">
    <source>
        <dbReference type="ARBA" id="ARBA00022989"/>
    </source>
</evidence>
<dbReference type="InterPro" id="IPR003439">
    <property type="entry name" value="ABC_transporter-like_ATP-bd"/>
</dbReference>
<dbReference type="EMBL" id="BSVA01000001">
    <property type="protein sequence ID" value="GMA90312.1"/>
    <property type="molecule type" value="Genomic_DNA"/>
</dbReference>
<dbReference type="Gene3D" id="1.10.3720.10">
    <property type="entry name" value="MetI-like"/>
    <property type="match status" value="1"/>
</dbReference>
<gene>
    <name evidence="9" type="ORF">GCM10025869_08410</name>
</gene>
<dbReference type="PANTHER" id="PTHR43386:SF1">
    <property type="entry name" value="D,D-DIPEPTIDE TRANSPORT SYSTEM PERMEASE PROTEIN DDPC-RELATED"/>
    <property type="match status" value="1"/>
</dbReference>
<dbReference type="RefSeq" id="WP_284297989.1">
    <property type="nucleotide sequence ID" value="NZ_BSVA01000001.1"/>
</dbReference>
<evidence type="ECO:0000256" key="6">
    <source>
        <dbReference type="ARBA" id="ARBA00023136"/>
    </source>
</evidence>